<dbReference type="PANTHER" id="PTHR35800:SF1">
    <property type="entry name" value="RNA-BINDING PROTEIN KHPB"/>
    <property type="match status" value="1"/>
</dbReference>
<evidence type="ECO:0000259" key="1">
    <source>
        <dbReference type="PROSITE" id="PS51061"/>
    </source>
</evidence>
<dbReference type="Pfam" id="PF01424">
    <property type="entry name" value="R3H"/>
    <property type="match status" value="1"/>
</dbReference>
<accession>K2FDN4</accession>
<dbReference type="InterPro" id="IPR039247">
    <property type="entry name" value="KhpB"/>
</dbReference>
<gene>
    <name evidence="2" type="ORF">ACD_2C00208G0002</name>
</gene>
<dbReference type="EMBL" id="AMFJ01000208">
    <property type="protein sequence ID" value="EKE29201.1"/>
    <property type="molecule type" value="Genomic_DNA"/>
</dbReference>
<evidence type="ECO:0000313" key="2">
    <source>
        <dbReference type="EMBL" id="EKE29201.1"/>
    </source>
</evidence>
<dbReference type="InterPro" id="IPR036867">
    <property type="entry name" value="R3H_dom_sf"/>
</dbReference>
<proteinExistence type="predicted"/>
<dbReference type="GO" id="GO:0003723">
    <property type="term" value="F:RNA binding"/>
    <property type="evidence" value="ECO:0007669"/>
    <property type="project" value="InterPro"/>
</dbReference>
<reference evidence="2" key="1">
    <citation type="journal article" date="2012" name="Science">
        <title>Fermentation, hydrogen, and sulfur metabolism in multiple uncultivated bacterial phyla.</title>
        <authorList>
            <person name="Wrighton K.C."/>
            <person name="Thomas B.C."/>
            <person name="Sharon I."/>
            <person name="Miller C.S."/>
            <person name="Castelle C.J."/>
            <person name="VerBerkmoes N.C."/>
            <person name="Wilkins M.J."/>
            <person name="Hettich R.L."/>
            <person name="Lipton M.S."/>
            <person name="Williams K.H."/>
            <person name="Long P.E."/>
            <person name="Banfield J.F."/>
        </authorList>
    </citation>
    <scope>NUCLEOTIDE SEQUENCE [LARGE SCALE GENOMIC DNA]</scope>
</reference>
<dbReference type="InterPro" id="IPR015946">
    <property type="entry name" value="KH_dom-like_a/b"/>
</dbReference>
<dbReference type="InterPro" id="IPR001374">
    <property type="entry name" value="R3H_dom"/>
</dbReference>
<dbReference type="AlphaFoldDB" id="K2FDN4"/>
<dbReference type="PANTHER" id="PTHR35800">
    <property type="entry name" value="PROTEIN JAG"/>
    <property type="match status" value="1"/>
</dbReference>
<dbReference type="Gene3D" id="3.30.300.20">
    <property type="match status" value="1"/>
</dbReference>
<organism evidence="2">
    <name type="scientific">uncultured bacterium</name>
    <name type="common">gcode 4</name>
    <dbReference type="NCBI Taxonomy" id="1234023"/>
    <lineage>
        <taxon>Bacteria</taxon>
        <taxon>environmental samples</taxon>
    </lineage>
</organism>
<protein>
    <submittedName>
        <fullName evidence="2">RNA-binding protein</fullName>
    </submittedName>
</protein>
<dbReference type="SUPFAM" id="SSF82708">
    <property type="entry name" value="R3H domain"/>
    <property type="match status" value="1"/>
</dbReference>
<sequence>MKTKIEKLCQDFFGLMAVNTKSLTVKCEDEERNIFFIHLETEDSKLIIWTHWQTLESIKHLLSRMIENSFDTNATVHVEINDYLKSKDEKLYRYIDWRIDYVVKSQKEVVLPNFSSYERKKIHNYISEMKLETIRSYSMGEWKDRMMHLAPSWKTVNANIDIDWIDI</sequence>
<feature type="domain" description="R3H" evidence="1">
    <location>
        <begin position="85"/>
        <end position="153"/>
    </location>
</feature>
<comment type="caution">
    <text evidence="2">The sequence shown here is derived from an EMBL/GenBank/DDBJ whole genome shotgun (WGS) entry which is preliminary data.</text>
</comment>
<dbReference type="Gene3D" id="3.30.1370.50">
    <property type="entry name" value="R3H-like domain"/>
    <property type="match status" value="1"/>
</dbReference>
<name>K2FDN4_9BACT</name>
<dbReference type="PROSITE" id="PS51061">
    <property type="entry name" value="R3H"/>
    <property type="match status" value="1"/>
</dbReference>